<dbReference type="STRING" id="1045774.SAMN05421872_106102"/>
<evidence type="ECO:0000256" key="1">
    <source>
        <dbReference type="SAM" id="Phobius"/>
    </source>
</evidence>
<proteinExistence type="predicted"/>
<keyword evidence="4" id="KW-1185">Reference proteome</keyword>
<evidence type="ECO:0000313" key="4">
    <source>
        <dbReference type="Proteomes" id="UP000199034"/>
    </source>
</evidence>
<dbReference type="EMBL" id="FMZM01000006">
    <property type="protein sequence ID" value="SDD14574.1"/>
    <property type="molecule type" value="Genomic_DNA"/>
</dbReference>
<reference evidence="3 4" key="1">
    <citation type="submission" date="2016-10" db="EMBL/GenBank/DDBJ databases">
        <authorList>
            <person name="de Groot N.N."/>
        </authorList>
    </citation>
    <scope>NUCLEOTIDE SEQUENCE [LARGE SCALE GENOMIC DNA]</scope>
    <source>
        <strain evidence="3 4">CGMCC 4.6858</strain>
    </source>
</reference>
<dbReference type="AlphaFoldDB" id="A0A1G6SD25"/>
<evidence type="ECO:0000256" key="2">
    <source>
        <dbReference type="SAM" id="SignalP"/>
    </source>
</evidence>
<feature type="transmembrane region" description="Helical" evidence="1">
    <location>
        <begin position="29"/>
        <end position="47"/>
    </location>
</feature>
<sequence>MTRVLAALLALLVPVLVSTAEAPGAATIAVVALALATLVAVASYGGLPVVRVARPVAVGDDAVPLVLRGRVVDPVAHPRRPRAPGRG</sequence>
<keyword evidence="1" id="KW-1133">Transmembrane helix</keyword>
<protein>
    <submittedName>
        <fullName evidence="3">Uncharacterized protein</fullName>
    </submittedName>
</protein>
<evidence type="ECO:0000313" key="3">
    <source>
        <dbReference type="EMBL" id="SDD14574.1"/>
    </source>
</evidence>
<gene>
    <name evidence="3" type="ORF">SAMN05421872_106102</name>
</gene>
<feature type="signal peptide" evidence="2">
    <location>
        <begin position="1"/>
        <end position="19"/>
    </location>
</feature>
<name>A0A1G6SD25_9ACTN</name>
<dbReference type="Proteomes" id="UP000199034">
    <property type="component" value="Unassembled WGS sequence"/>
</dbReference>
<keyword evidence="1" id="KW-0472">Membrane</keyword>
<keyword evidence="1" id="KW-0812">Transmembrane</keyword>
<keyword evidence="2" id="KW-0732">Signal</keyword>
<dbReference type="RefSeq" id="WP_090855969.1">
    <property type="nucleotide sequence ID" value="NZ_FMZM01000006.1"/>
</dbReference>
<organism evidence="3 4">
    <name type="scientific">Nocardioides lianchengensis</name>
    <dbReference type="NCBI Taxonomy" id="1045774"/>
    <lineage>
        <taxon>Bacteria</taxon>
        <taxon>Bacillati</taxon>
        <taxon>Actinomycetota</taxon>
        <taxon>Actinomycetes</taxon>
        <taxon>Propionibacteriales</taxon>
        <taxon>Nocardioidaceae</taxon>
        <taxon>Nocardioides</taxon>
    </lineage>
</organism>
<accession>A0A1G6SD25</accession>
<feature type="chain" id="PRO_5038740668" evidence="2">
    <location>
        <begin position="20"/>
        <end position="87"/>
    </location>
</feature>